<dbReference type="PANTHER" id="PTHR10434">
    <property type="entry name" value="1-ACYL-SN-GLYCEROL-3-PHOSPHATE ACYLTRANSFERASE"/>
    <property type="match status" value="1"/>
</dbReference>
<keyword evidence="2 6" id="KW-0808">Transferase</keyword>
<evidence type="ECO:0000313" key="6">
    <source>
        <dbReference type="EMBL" id="AQT67675.1"/>
    </source>
</evidence>
<dbReference type="Pfam" id="PF01553">
    <property type="entry name" value="Acyltransferase"/>
    <property type="match status" value="1"/>
</dbReference>
<dbReference type="Proteomes" id="UP000189674">
    <property type="component" value="Chromosome"/>
</dbReference>
<gene>
    <name evidence="6" type="primary">plsC</name>
    <name evidence="6" type="ORF">STSP2_00823</name>
</gene>
<dbReference type="SUPFAM" id="SSF69593">
    <property type="entry name" value="Glycerol-3-phosphate (1)-acyltransferase"/>
    <property type="match status" value="1"/>
</dbReference>
<dbReference type="EMBL" id="CP019791">
    <property type="protein sequence ID" value="AQT67675.1"/>
    <property type="molecule type" value="Genomic_DNA"/>
</dbReference>
<evidence type="ECO:0000259" key="5">
    <source>
        <dbReference type="SMART" id="SM00563"/>
    </source>
</evidence>
<proteinExistence type="predicted"/>
<dbReference type="SMART" id="SM00563">
    <property type="entry name" value="PlsC"/>
    <property type="match status" value="1"/>
</dbReference>
<name>A0A1U9NIM5_9BACT</name>
<keyword evidence="3 6" id="KW-0012">Acyltransferase</keyword>
<keyword evidence="7" id="KW-1185">Reference proteome</keyword>
<dbReference type="OrthoDB" id="9803035at2"/>
<dbReference type="InterPro" id="IPR002123">
    <property type="entry name" value="Plipid/glycerol_acylTrfase"/>
</dbReference>
<dbReference type="STRING" id="1936003.STSP2_00823"/>
<dbReference type="AlphaFoldDB" id="A0A1U9NIM5"/>
<evidence type="ECO:0000256" key="2">
    <source>
        <dbReference type="ARBA" id="ARBA00022679"/>
    </source>
</evidence>
<accession>A0A1U9NIM5</accession>
<evidence type="ECO:0000256" key="3">
    <source>
        <dbReference type="ARBA" id="ARBA00023315"/>
    </source>
</evidence>
<feature type="compositionally biased region" description="Basic and acidic residues" evidence="4">
    <location>
        <begin position="218"/>
        <end position="231"/>
    </location>
</feature>
<evidence type="ECO:0000256" key="4">
    <source>
        <dbReference type="SAM" id="MobiDB-lite"/>
    </source>
</evidence>
<dbReference type="CDD" id="cd07989">
    <property type="entry name" value="LPLAT_AGPAT-like"/>
    <property type="match status" value="1"/>
</dbReference>
<feature type="domain" description="Phospholipid/glycerol acyltransferase" evidence="5">
    <location>
        <begin position="43"/>
        <end position="155"/>
    </location>
</feature>
<organism evidence="6 7">
    <name type="scientific">Anaerohalosphaera lusitana</name>
    <dbReference type="NCBI Taxonomy" id="1936003"/>
    <lineage>
        <taxon>Bacteria</taxon>
        <taxon>Pseudomonadati</taxon>
        <taxon>Planctomycetota</taxon>
        <taxon>Phycisphaerae</taxon>
        <taxon>Sedimentisphaerales</taxon>
        <taxon>Anaerohalosphaeraceae</taxon>
        <taxon>Anaerohalosphaera</taxon>
    </lineage>
</organism>
<feature type="region of interest" description="Disordered" evidence="4">
    <location>
        <begin position="218"/>
        <end position="253"/>
    </location>
</feature>
<evidence type="ECO:0000313" key="7">
    <source>
        <dbReference type="Proteomes" id="UP000189674"/>
    </source>
</evidence>
<protein>
    <submittedName>
        <fullName evidence="6">1-acyl-sn-glycerol-3-phosphate acyltransferase</fullName>
        <ecNumber evidence="6">2.3.1.-</ecNumber>
    </submittedName>
</protein>
<dbReference type="EC" id="2.3.1.-" evidence="6"/>
<evidence type="ECO:0000256" key="1">
    <source>
        <dbReference type="ARBA" id="ARBA00005189"/>
    </source>
</evidence>
<feature type="compositionally biased region" description="Basic residues" evidence="4">
    <location>
        <begin position="233"/>
        <end position="242"/>
    </location>
</feature>
<dbReference type="GO" id="GO:0003841">
    <property type="term" value="F:1-acylglycerol-3-phosphate O-acyltransferase activity"/>
    <property type="evidence" value="ECO:0007669"/>
    <property type="project" value="TreeGrafter"/>
</dbReference>
<sequence length="253" mass="29150">MGIGKGCGWLWYRLAWVLMWVLSRTFFRMRVWGRENVPMEGPLLLLSNHQSYFDPIFCQVTQGRELWYVARDTLFRNRFFGWLIGTVHASPIKRGEMDMAAMRNIIGQLKEGKTLCLFPEGTRTEDGRISAVKGGLSLITRRTGAKALPVVIDGAYEAWGKGKKRPRFWEQIGVMIGEPFTADEIKEMGDEEFARRFTAKLREMQGELRRKLGKEAFDYGDEGGARCENLSRRNTKEKKLKGRKEDKESLRDG</sequence>
<reference evidence="7" key="1">
    <citation type="submission" date="2017-02" db="EMBL/GenBank/DDBJ databases">
        <title>Comparative genomics and description of representatives of a novel lineage of planctomycetes thriving in anoxic sediments.</title>
        <authorList>
            <person name="Spring S."/>
            <person name="Bunk B."/>
            <person name="Sproer C."/>
        </authorList>
    </citation>
    <scope>NUCLEOTIDE SEQUENCE [LARGE SCALE GENOMIC DNA]</scope>
    <source>
        <strain evidence="7">ST-NAGAB-D1</strain>
    </source>
</reference>
<feature type="compositionally biased region" description="Basic and acidic residues" evidence="4">
    <location>
        <begin position="243"/>
        <end position="253"/>
    </location>
</feature>
<dbReference type="RefSeq" id="WP_146660059.1">
    <property type="nucleotide sequence ID" value="NZ_CP019791.1"/>
</dbReference>
<dbReference type="GO" id="GO:0006654">
    <property type="term" value="P:phosphatidic acid biosynthetic process"/>
    <property type="evidence" value="ECO:0007669"/>
    <property type="project" value="TreeGrafter"/>
</dbReference>
<dbReference type="PANTHER" id="PTHR10434:SF11">
    <property type="entry name" value="1-ACYL-SN-GLYCEROL-3-PHOSPHATE ACYLTRANSFERASE"/>
    <property type="match status" value="1"/>
</dbReference>
<comment type="pathway">
    <text evidence="1">Lipid metabolism.</text>
</comment>
<dbReference type="KEGG" id="alus:STSP2_00823"/>